<keyword evidence="8" id="KW-1185">Reference proteome</keyword>
<evidence type="ECO:0000256" key="2">
    <source>
        <dbReference type="ARBA" id="ARBA00022475"/>
    </source>
</evidence>
<feature type="transmembrane region" description="Helical" evidence="6">
    <location>
        <begin position="62"/>
        <end position="78"/>
    </location>
</feature>
<keyword evidence="4 6" id="KW-1133">Transmembrane helix</keyword>
<dbReference type="InterPro" id="IPR001851">
    <property type="entry name" value="ABC_transp_permease"/>
</dbReference>
<name>A0A2U3QL74_9BACT</name>
<feature type="transmembrane region" description="Helical" evidence="6">
    <location>
        <begin position="5"/>
        <end position="25"/>
    </location>
</feature>
<dbReference type="InterPro" id="IPR043428">
    <property type="entry name" value="LivM-like"/>
</dbReference>
<dbReference type="EMBL" id="OUUY01000146">
    <property type="protein sequence ID" value="SPQ02154.1"/>
    <property type="molecule type" value="Genomic_DNA"/>
</dbReference>
<feature type="transmembrane region" description="Helical" evidence="6">
    <location>
        <begin position="284"/>
        <end position="306"/>
    </location>
</feature>
<feature type="transmembrane region" description="Helical" evidence="6">
    <location>
        <begin position="112"/>
        <end position="132"/>
    </location>
</feature>
<dbReference type="GO" id="GO:0005886">
    <property type="term" value="C:plasma membrane"/>
    <property type="evidence" value="ECO:0007669"/>
    <property type="project" value="UniProtKB-SubCell"/>
</dbReference>
<evidence type="ECO:0000313" key="7">
    <source>
        <dbReference type="EMBL" id="SPQ02154.1"/>
    </source>
</evidence>
<dbReference type="Pfam" id="PF02653">
    <property type="entry name" value="BPD_transp_2"/>
    <property type="match status" value="1"/>
</dbReference>
<evidence type="ECO:0000256" key="6">
    <source>
        <dbReference type="SAM" id="Phobius"/>
    </source>
</evidence>
<proteinExistence type="predicted"/>
<reference evidence="8" key="1">
    <citation type="submission" date="2018-03" db="EMBL/GenBank/DDBJ databases">
        <authorList>
            <person name="Zecchin S."/>
        </authorList>
    </citation>
    <scope>NUCLEOTIDE SEQUENCE [LARGE SCALE GENOMIC DNA]</scope>
</reference>
<feature type="transmembrane region" description="Helical" evidence="6">
    <location>
        <begin position="318"/>
        <end position="336"/>
    </location>
</feature>
<organism evidence="7 8">
    <name type="scientific">Candidatus Sulfobium mesophilum</name>
    <dbReference type="NCBI Taxonomy" id="2016548"/>
    <lineage>
        <taxon>Bacteria</taxon>
        <taxon>Pseudomonadati</taxon>
        <taxon>Nitrospirota</taxon>
        <taxon>Nitrospiria</taxon>
        <taxon>Nitrospirales</taxon>
        <taxon>Nitrospiraceae</taxon>
        <taxon>Candidatus Sulfobium</taxon>
    </lineage>
</organism>
<sequence>MRTKFLPLFSFSVFMVCIQLLTYLTDSAYHLTQLTMTAYYSLLAIGLCMLIGYAGQISIGHAGFFAIGGYISAFLTTYDLSPHKGKAIVAALSKIGALSSRPDLYGGNILTMHPWAACIIAVFAAMIIAFAIGGPVLKLKGHYLAMATLGFGIIVYRIVLGTTFLGAADGISDVPPFQVFPGIAITGKSSERILNYYLAWVIVIAGMAFLLNLIDSRIGRALTAIHGAEDAADAMGIPTARYKLRVFVLSAVFAAIAGILLTHYNGGIGPSEASVMKSVRYVSIVAIGGMANLWGCLAMSLILNYLSLRGSFGTLDDAVFGGILILIMLFAPDGLLRKQLLSDIRLFFSRRSQKEETQ</sequence>
<dbReference type="GO" id="GO:0015658">
    <property type="term" value="F:branched-chain amino acid transmembrane transporter activity"/>
    <property type="evidence" value="ECO:0007669"/>
    <property type="project" value="InterPro"/>
</dbReference>
<dbReference type="PANTHER" id="PTHR30482">
    <property type="entry name" value="HIGH-AFFINITY BRANCHED-CHAIN AMINO ACID TRANSPORT SYSTEM PERMEASE"/>
    <property type="match status" value="1"/>
</dbReference>
<feature type="transmembrane region" description="Helical" evidence="6">
    <location>
        <begin position="244"/>
        <end position="264"/>
    </location>
</feature>
<evidence type="ECO:0000256" key="4">
    <source>
        <dbReference type="ARBA" id="ARBA00022989"/>
    </source>
</evidence>
<feature type="transmembrane region" description="Helical" evidence="6">
    <location>
        <begin position="196"/>
        <end position="214"/>
    </location>
</feature>
<feature type="transmembrane region" description="Helical" evidence="6">
    <location>
        <begin position="37"/>
        <end position="55"/>
    </location>
</feature>
<evidence type="ECO:0000256" key="5">
    <source>
        <dbReference type="ARBA" id="ARBA00023136"/>
    </source>
</evidence>
<gene>
    <name evidence="7" type="ORF">NBG4_940009</name>
</gene>
<dbReference type="OrthoDB" id="9034298at2"/>
<dbReference type="AlphaFoldDB" id="A0A2U3QL74"/>
<keyword evidence="3 6" id="KW-0812">Transmembrane</keyword>
<protein>
    <submittedName>
        <fullName evidence="7">Amino acid/amide ABC transporter membrane protein 2, HAAT family</fullName>
    </submittedName>
</protein>
<evidence type="ECO:0000313" key="8">
    <source>
        <dbReference type="Proteomes" id="UP000245125"/>
    </source>
</evidence>
<evidence type="ECO:0000256" key="3">
    <source>
        <dbReference type="ARBA" id="ARBA00022692"/>
    </source>
</evidence>
<feature type="transmembrane region" description="Helical" evidence="6">
    <location>
        <begin position="144"/>
        <end position="168"/>
    </location>
</feature>
<accession>A0A2U3QL74</accession>
<dbReference type="PANTHER" id="PTHR30482:SF18">
    <property type="entry name" value="BRANCHED AMINO ACID TRANSPORT SYSTEM PERMEASE"/>
    <property type="match status" value="1"/>
</dbReference>
<keyword evidence="5 6" id="KW-0472">Membrane</keyword>
<comment type="subcellular location">
    <subcellularLocation>
        <location evidence="1">Cell membrane</location>
        <topology evidence="1">Multi-pass membrane protein</topology>
    </subcellularLocation>
</comment>
<dbReference type="Proteomes" id="UP000245125">
    <property type="component" value="Unassembled WGS sequence"/>
</dbReference>
<evidence type="ECO:0000256" key="1">
    <source>
        <dbReference type="ARBA" id="ARBA00004651"/>
    </source>
</evidence>
<dbReference type="CDD" id="cd06581">
    <property type="entry name" value="TM_PBP1_LivM_like"/>
    <property type="match status" value="1"/>
</dbReference>
<keyword evidence="2" id="KW-1003">Cell membrane</keyword>